<accession>A0A2P2QV02</accession>
<protein>
    <submittedName>
        <fullName evidence="1">Uncharacterized protein</fullName>
    </submittedName>
</protein>
<name>A0A2P2QV02_RHIMU</name>
<reference evidence="1" key="1">
    <citation type="submission" date="2018-02" db="EMBL/GenBank/DDBJ databases">
        <title>Rhizophora mucronata_Transcriptome.</title>
        <authorList>
            <person name="Meera S.P."/>
            <person name="Sreeshan A."/>
            <person name="Augustine A."/>
        </authorList>
    </citation>
    <scope>NUCLEOTIDE SEQUENCE</scope>
    <source>
        <tissue evidence="1">Leaf</tissue>
    </source>
</reference>
<dbReference type="AlphaFoldDB" id="A0A2P2QV02"/>
<proteinExistence type="predicted"/>
<dbReference type="EMBL" id="GGEC01090313">
    <property type="protein sequence ID" value="MBX70797.1"/>
    <property type="molecule type" value="Transcribed_RNA"/>
</dbReference>
<evidence type="ECO:0000313" key="1">
    <source>
        <dbReference type="EMBL" id="MBX70797.1"/>
    </source>
</evidence>
<organism evidence="1">
    <name type="scientific">Rhizophora mucronata</name>
    <name type="common">Asiatic mangrove</name>
    <dbReference type="NCBI Taxonomy" id="61149"/>
    <lineage>
        <taxon>Eukaryota</taxon>
        <taxon>Viridiplantae</taxon>
        <taxon>Streptophyta</taxon>
        <taxon>Embryophyta</taxon>
        <taxon>Tracheophyta</taxon>
        <taxon>Spermatophyta</taxon>
        <taxon>Magnoliopsida</taxon>
        <taxon>eudicotyledons</taxon>
        <taxon>Gunneridae</taxon>
        <taxon>Pentapetalae</taxon>
        <taxon>rosids</taxon>
        <taxon>fabids</taxon>
        <taxon>Malpighiales</taxon>
        <taxon>Rhizophoraceae</taxon>
        <taxon>Rhizophora</taxon>
    </lineage>
</organism>
<sequence length="31" mass="3710">MLIASSHPITEWYDAQIQLERSKNKLNCKYE</sequence>